<gene>
    <name evidence="1" type="ORF">PN457_09525</name>
</gene>
<protein>
    <submittedName>
        <fullName evidence="1">Uncharacterized protein</fullName>
    </submittedName>
</protein>
<name>A0ABT5ASJ2_9CYAN</name>
<dbReference type="EMBL" id="JAQMUH010000104">
    <property type="protein sequence ID" value="MDB9539897.1"/>
    <property type="molecule type" value="Genomic_DNA"/>
</dbReference>
<dbReference type="Proteomes" id="UP001212499">
    <property type="component" value="Unassembled WGS sequence"/>
</dbReference>
<sequence length="62" mass="7040">MATLEEVKEQDYSLNPGRYVGVVIEEDGKTQEEFIEEILELNQEVHLLEGIIAHNIAILNDS</sequence>
<organism evidence="1 2">
    <name type="scientific">Anabaenopsis arnoldii</name>
    <dbReference type="NCBI Taxonomy" id="2152938"/>
    <lineage>
        <taxon>Bacteria</taxon>
        <taxon>Bacillati</taxon>
        <taxon>Cyanobacteriota</taxon>
        <taxon>Cyanophyceae</taxon>
        <taxon>Nostocales</taxon>
        <taxon>Nodulariaceae</taxon>
        <taxon>Anabaenopsis</taxon>
    </lineage>
</organism>
<reference evidence="1 2" key="1">
    <citation type="submission" date="2023-01" db="EMBL/GenBank/DDBJ databases">
        <title>Genomes from the Australian National Cyanobacteria Reference Collection.</title>
        <authorList>
            <person name="Willis A."/>
            <person name="Lee E.M.F."/>
        </authorList>
    </citation>
    <scope>NUCLEOTIDE SEQUENCE [LARGE SCALE GENOMIC DNA]</scope>
    <source>
        <strain evidence="1 2">CS-1033</strain>
    </source>
</reference>
<evidence type="ECO:0000313" key="1">
    <source>
        <dbReference type="EMBL" id="MDB9539897.1"/>
    </source>
</evidence>
<dbReference type="RefSeq" id="WP_271732952.1">
    <property type="nucleotide sequence ID" value="NZ_JANQDP010000106.1"/>
</dbReference>
<comment type="caution">
    <text evidence="1">The sequence shown here is derived from an EMBL/GenBank/DDBJ whole genome shotgun (WGS) entry which is preliminary data.</text>
</comment>
<evidence type="ECO:0000313" key="2">
    <source>
        <dbReference type="Proteomes" id="UP001212499"/>
    </source>
</evidence>
<keyword evidence="2" id="KW-1185">Reference proteome</keyword>
<accession>A0ABT5ASJ2</accession>
<proteinExistence type="predicted"/>